<evidence type="ECO:0000259" key="9">
    <source>
        <dbReference type="Pfam" id="PF22638"/>
    </source>
</evidence>
<evidence type="ECO:0000259" key="8">
    <source>
        <dbReference type="Pfam" id="PF21158"/>
    </source>
</evidence>
<keyword evidence="10" id="KW-0282">Flagellum</keyword>
<dbReference type="GO" id="GO:0044780">
    <property type="term" value="P:bacterial-type flagellum assembly"/>
    <property type="evidence" value="ECO:0007669"/>
    <property type="project" value="InterPro"/>
</dbReference>
<dbReference type="InterPro" id="IPR002371">
    <property type="entry name" value="FlgK"/>
</dbReference>
<dbReference type="GO" id="GO:0005198">
    <property type="term" value="F:structural molecule activity"/>
    <property type="evidence" value="ECO:0007669"/>
    <property type="project" value="InterPro"/>
</dbReference>
<comment type="subcellular location">
    <subcellularLocation>
        <location evidence="1">Bacterial flagellum</location>
    </subcellularLocation>
    <subcellularLocation>
        <location evidence="2">Secreted</location>
    </subcellularLocation>
</comment>
<protein>
    <recommendedName>
        <fullName evidence="4">Flagellar hook-associated protein 1</fullName>
    </recommendedName>
</protein>
<dbReference type="AlphaFoldDB" id="A0A1H7J8C2"/>
<dbReference type="SUPFAM" id="SSF64518">
    <property type="entry name" value="Phase 1 flagellin"/>
    <property type="match status" value="1"/>
</dbReference>
<dbReference type="PANTHER" id="PTHR30033">
    <property type="entry name" value="FLAGELLAR HOOK-ASSOCIATED PROTEIN 1"/>
    <property type="match status" value="1"/>
</dbReference>
<keyword evidence="5" id="KW-0964">Secreted</keyword>
<accession>A0A1H7J8C2</accession>
<name>A0A1H7J8C2_9PROT</name>
<feature type="domain" description="Flagellar basal-body/hook protein C-terminal" evidence="7">
    <location>
        <begin position="598"/>
        <end position="635"/>
    </location>
</feature>
<keyword evidence="10" id="KW-0969">Cilium</keyword>
<evidence type="ECO:0000313" key="11">
    <source>
        <dbReference type="Proteomes" id="UP000198620"/>
    </source>
</evidence>
<organism evidence="10 11">
    <name type="scientific">Nitrosovibrio tenuis</name>
    <dbReference type="NCBI Taxonomy" id="1233"/>
    <lineage>
        <taxon>Bacteria</taxon>
        <taxon>Pseudomonadati</taxon>
        <taxon>Pseudomonadota</taxon>
        <taxon>Betaproteobacteria</taxon>
        <taxon>Nitrosomonadales</taxon>
        <taxon>Nitrosomonadaceae</taxon>
        <taxon>Nitrosovibrio</taxon>
    </lineage>
</organism>
<dbReference type="InterPro" id="IPR010930">
    <property type="entry name" value="Flg_bb/hook_C_dom"/>
</dbReference>
<feature type="domain" description="Flagellar hook-associated protein 1 D2-like" evidence="8">
    <location>
        <begin position="342"/>
        <end position="418"/>
    </location>
</feature>
<dbReference type="GO" id="GO:0009424">
    <property type="term" value="C:bacterial-type flagellum hook"/>
    <property type="evidence" value="ECO:0007669"/>
    <property type="project" value="InterPro"/>
</dbReference>
<evidence type="ECO:0000256" key="2">
    <source>
        <dbReference type="ARBA" id="ARBA00004613"/>
    </source>
</evidence>
<dbReference type="EMBL" id="FOBH01000002">
    <property type="protein sequence ID" value="SEK70107.1"/>
    <property type="molecule type" value="Genomic_DNA"/>
</dbReference>
<dbReference type="Pfam" id="PF22638">
    <property type="entry name" value="FlgK_D1"/>
    <property type="match status" value="1"/>
</dbReference>
<dbReference type="Pfam" id="PF21158">
    <property type="entry name" value="flgK_1st_1"/>
    <property type="match status" value="1"/>
</dbReference>
<dbReference type="OrthoDB" id="9802553at2"/>
<dbReference type="Pfam" id="PF06429">
    <property type="entry name" value="Flg_bbr_C"/>
    <property type="match status" value="1"/>
</dbReference>
<keyword evidence="11" id="KW-1185">Reference proteome</keyword>
<evidence type="ECO:0000256" key="6">
    <source>
        <dbReference type="ARBA" id="ARBA00023143"/>
    </source>
</evidence>
<dbReference type="RefSeq" id="WP_090827568.1">
    <property type="nucleotide sequence ID" value="NZ_FOBH01000002.1"/>
</dbReference>
<evidence type="ECO:0000256" key="4">
    <source>
        <dbReference type="ARBA" id="ARBA00016244"/>
    </source>
</evidence>
<dbReference type="STRING" id="1233.SAMN05216387_102399"/>
<evidence type="ECO:0000259" key="7">
    <source>
        <dbReference type="Pfam" id="PF06429"/>
    </source>
</evidence>
<dbReference type="InterPro" id="IPR049119">
    <property type="entry name" value="FlgK_D2-like"/>
</dbReference>
<gene>
    <name evidence="10" type="ORF">SAMN05216387_102399</name>
</gene>
<dbReference type="PRINTS" id="PR01005">
    <property type="entry name" value="FLGHOOKAP1"/>
</dbReference>
<feature type="domain" description="Flagellar hook-associated protein FlgK helical" evidence="9">
    <location>
        <begin position="93"/>
        <end position="330"/>
    </location>
</feature>
<evidence type="ECO:0000313" key="10">
    <source>
        <dbReference type="EMBL" id="SEK70107.1"/>
    </source>
</evidence>
<keyword evidence="10" id="KW-0966">Cell projection</keyword>
<proteinExistence type="inferred from homology"/>
<evidence type="ECO:0000256" key="1">
    <source>
        <dbReference type="ARBA" id="ARBA00004365"/>
    </source>
</evidence>
<dbReference type="NCBIfam" id="TIGR02492">
    <property type="entry name" value="flgK_ends"/>
    <property type="match status" value="1"/>
</dbReference>
<dbReference type="GO" id="GO:0005576">
    <property type="term" value="C:extracellular region"/>
    <property type="evidence" value="ECO:0007669"/>
    <property type="project" value="UniProtKB-SubCell"/>
</dbReference>
<dbReference type="PANTHER" id="PTHR30033:SF1">
    <property type="entry name" value="FLAGELLAR HOOK-ASSOCIATED PROTEIN 1"/>
    <property type="match status" value="1"/>
</dbReference>
<evidence type="ECO:0000256" key="5">
    <source>
        <dbReference type="ARBA" id="ARBA00022525"/>
    </source>
</evidence>
<sequence length="639" mass="66328">MGNSIFGIGLSALNAAQHGLLVASHNVSNAATPGYTRQQIVQSANQAQGTGSGFIGQGVQIDSVKRAYNQFLANQVAQAQTESSQLDTYLSQMKQIDSLLADPSGQLGLSPALQDFFASVQGVATHPSDIASRQSMLSNAEVLVRHFQSMNDRLDEIQGGVNTQIENSVSLINTLAERIAKLNETIGLAEGAAGAQPANDLRDQRDELVNQLNQETRAKVVVQGDGAYSVFIGAGQALVAGPKSFQLDTIASPTDAHRLEIAYGSGGNSVPIKESALDGGKLGGLLQFRNEAIDAVRNGLGRLAIGLAGTFNAQQALGQDVQGNAGGAFFTSPSPSVTPSIKNGGSAVISADIVNHSALTVSDYRLRFDGTLYTLTQITNGIEGAAQTFATFPQTVDGVRLSLTSGATAAGDEFLIRPTVNGAGQIGVAIQDTSLIAAAAPIRTDAQLANTGTGRISAGTVNAPPPTDPNLKQPVTITFTSATTFDVNGVGTGNPGGIIFVRGNPISFNGWTVQITGSPKPGDTFSIGPNTRGADDNRNALLLGALQTRSVLAGGTATYQAAYGQVVSLVGNKARELEVTSKAQTALLSQTQALQQSESGVNLDEEAANLLRYQQAYQAASKVIQTASQMFDTLLAVMR</sequence>
<evidence type="ECO:0000256" key="3">
    <source>
        <dbReference type="ARBA" id="ARBA00009677"/>
    </source>
</evidence>
<comment type="similarity">
    <text evidence="3">Belongs to the flagella basal body rod proteins family.</text>
</comment>
<dbReference type="Proteomes" id="UP000198620">
    <property type="component" value="Unassembled WGS sequence"/>
</dbReference>
<keyword evidence="6" id="KW-0975">Bacterial flagellum</keyword>
<dbReference type="InterPro" id="IPR053927">
    <property type="entry name" value="FlgK_helical"/>
</dbReference>
<reference evidence="10 11" key="1">
    <citation type="submission" date="2016-10" db="EMBL/GenBank/DDBJ databases">
        <authorList>
            <person name="de Groot N.N."/>
        </authorList>
    </citation>
    <scope>NUCLEOTIDE SEQUENCE [LARGE SCALE GENOMIC DNA]</scope>
    <source>
        <strain evidence="10 11">Nv1</strain>
    </source>
</reference>